<comment type="catalytic activity">
    <reaction evidence="10">
        <text>ITP + H2O = IMP + diphosphate + H(+)</text>
        <dbReference type="Rhea" id="RHEA:29399"/>
        <dbReference type="ChEBI" id="CHEBI:15377"/>
        <dbReference type="ChEBI" id="CHEBI:15378"/>
        <dbReference type="ChEBI" id="CHEBI:33019"/>
        <dbReference type="ChEBI" id="CHEBI:58053"/>
        <dbReference type="ChEBI" id="CHEBI:61402"/>
        <dbReference type="EC" id="3.6.1.66"/>
    </reaction>
</comment>
<comment type="catalytic activity">
    <reaction evidence="8 10">
        <text>dITP + H2O = dIMP + diphosphate + H(+)</text>
        <dbReference type="Rhea" id="RHEA:28342"/>
        <dbReference type="ChEBI" id="CHEBI:15377"/>
        <dbReference type="ChEBI" id="CHEBI:15378"/>
        <dbReference type="ChEBI" id="CHEBI:33019"/>
        <dbReference type="ChEBI" id="CHEBI:61194"/>
        <dbReference type="ChEBI" id="CHEBI:61382"/>
        <dbReference type="EC" id="3.6.1.66"/>
    </reaction>
</comment>
<dbReference type="CDD" id="cd00515">
    <property type="entry name" value="HAM1"/>
    <property type="match status" value="1"/>
</dbReference>
<keyword evidence="4 10" id="KW-0547">Nucleotide-binding</keyword>
<keyword evidence="5 10" id="KW-0378">Hydrolase</keyword>
<name>A0A154BSF2_ANASB</name>
<dbReference type="STRING" id="1794912.AXX12_09510"/>
<comment type="caution">
    <text evidence="12">The sequence shown here is derived from an EMBL/GenBank/DDBJ whole genome shotgun (WGS) entry which is preliminary data.</text>
</comment>
<dbReference type="NCBIfam" id="NF011397">
    <property type="entry name" value="PRK14822.1"/>
    <property type="match status" value="1"/>
</dbReference>
<evidence type="ECO:0000256" key="8">
    <source>
        <dbReference type="ARBA" id="ARBA00051875"/>
    </source>
</evidence>
<dbReference type="GO" id="GO:0009117">
    <property type="term" value="P:nucleotide metabolic process"/>
    <property type="evidence" value="ECO:0007669"/>
    <property type="project" value="UniProtKB-KW"/>
</dbReference>
<feature type="binding site" evidence="10">
    <location>
        <begin position="153"/>
        <end position="156"/>
    </location>
    <ligand>
        <name>substrate</name>
    </ligand>
</feature>
<dbReference type="GO" id="GO:0005829">
    <property type="term" value="C:cytosol"/>
    <property type="evidence" value="ECO:0007669"/>
    <property type="project" value="TreeGrafter"/>
</dbReference>
<reference evidence="12 13" key="1">
    <citation type="submission" date="2016-02" db="EMBL/GenBank/DDBJ databases">
        <title>Anaerosporomusa subterraneum gen. nov., sp. nov., a spore-forming obligate anaerobe isolated from saprolite.</title>
        <authorList>
            <person name="Choi J.K."/>
            <person name="Shah M."/>
            <person name="Yee N."/>
        </authorList>
    </citation>
    <scope>NUCLEOTIDE SEQUENCE [LARGE SCALE GENOMIC DNA]</scope>
    <source>
        <strain evidence="12 13">RU4</strain>
    </source>
</reference>
<gene>
    <name evidence="12" type="ORF">AXX12_09510</name>
</gene>
<dbReference type="InterPro" id="IPR020922">
    <property type="entry name" value="dITP/XTP_pyrophosphatase"/>
</dbReference>
<comment type="catalytic activity">
    <reaction evidence="9 10">
        <text>XTP + H2O = XMP + diphosphate + H(+)</text>
        <dbReference type="Rhea" id="RHEA:28610"/>
        <dbReference type="ChEBI" id="CHEBI:15377"/>
        <dbReference type="ChEBI" id="CHEBI:15378"/>
        <dbReference type="ChEBI" id="CHEBI:33019"/>
        <dbReference type="ChEBI" id="CHEBI:57464"/>
        <dbReference type="ChEBI" id="CHEBI:61314"/>
        <dbReference type="EC" id="3.6.1.66"/>
    </reaction>
</comment>
<dbReference type="PANTHER" id="PTHR11067">
    <property type="entry name" value="INOSINE TRIPHOSPHATE PYROPHOSPHATASE/HAM1 PROTEIN"/>
    <property type="match status" value="1"/>
</dbReference>
<evidence type="ECO:0000256" key="6">
    <source>
        <dbReference type="ARBA" id="ARBA00022842"/>
    </source>
</evidence>
<sequence length="197" mass="20973">MCKLTVASKNRGKIAEIKAAFTGLPFSVIPVSDCGDFSEPEETGETFAANAELKARYYAEATKTICLADDSGLEVDALNGAPGVYSARFAGPAATDADNNAKLLKLLTGLGSEQRTARFRCVLVYYDPLGDLLTAEGTCEGIILETPRGDGGFGYDPLFYIPELGKTLAEMTLAEKNAVSHRGAALRDLAKVLKQKL</sequence>
<feature type="binding site" evidence="10">
    <location>
        <begin position="181"/>
        <end position="182"/>
    </location>
    <ligand>
        <name>substrate</name>
    </ligand>
</feature>
<dbReference type="GO" id="GO:0017111">
    <property type="term" value="F:ribonucleoside triphosphate phosphatase activity"/>
    <property type="evidence" value="ECO:0007669"/>
    <property type="project" value="InterPro"/>
</dbReference>
<evidence type="ECO:0000256" key="4">
    <source>
        <dbReference type="ARBA" id="ARBA00022741"/>
    </source>
</evidence>
<keyword evidence="3 10" id="KW-0479">Metal-binding</keyword>
<evidence type="ECO:0000313" key="12">
    <source>
        <dbReference type="EMBL" id="KYZ76861.1"/>
    </source>
</evidence>
<keyword evidence="7 10" id="KW-0546">Nucleotide metabolism</keyword>
<accession>A0A154BSF2</accession>
<dbReference type="Pfam" id="PF01725">
    <property type="entry name" value="Ham1p_like"/>
    <property type="match status" value="1"/>
</dbReference>
<feature type="binding site" evidence="10">
    <location>
        <position position="70"/>
    </location>
    <ligand>
        <name>Mg(2+)</name>
        <dbReference type="ChEBI" id="CHEBI:18420"/>
    </ligand>
</feature>
<dbReference type="RefSeq" id="WP_066243092.1">
    <property type="nucleotide sequence ID" value="NZ_LSGP01000017.1"/>
</dbReference>
<evidence type="ECO:0000256" key="3">
    <source>
        <dbReference type="ARBA" id="ARBA00022723"/>
    </source>
</evidence>
<evidence type="ECO:0000256" key="11">
    <source>
        <dbReference type="RuleBase" id="RU003781"/>
    </source>
</evidence>
<comment type="similarity">
    <text evidence="1 10 11">Belongs to the HAM1 NTPase family.</text>
</comment>
<dbReference type="EMBL" id="LSGP01000017">
    <property type="protein sequence ID" value="KYZ76861.1"/>
    <property type="molecule type" value="Genomic_DNA"/>
</dbReference>
<dbReference type="GO" id="GO:0036220">
    <property type="term" value="F:ITP diphosphatase activity"/>
    <property type="evidence" value="ECO:0007669"/>
    <property type="project" value="UniProtKB-UniRule"/>
</dbReference>
<dbReference type="InterPro" id="IPR029001">
    <property type="entry name" value="ITPase-like_fam"/>
</dbReference>
<evidence type="ECO:0000256" key="2">
    <source>
        <dbReference type="ARBA" id="ARBA00011738"/>
    </source>
</evidence>
<comment type="cofactor">
    <cofactor evidence="10">
        <name>Mg(2+)</name>
        <dbReference type="ChEBI" id="CHEBI:18420"/>
    </cofactor>
    <text evidence="10">Binds 1 Mg(2+) ion per subunit.</text>
</comment>
<feature type="binding site" evidence="10">
    <location>
        <position position="41"/>
    </location>
    <ligand>
        <name>Mg(2+)</name>
        <dbReference type="ChEBI" id="CHEBI:18420"/>
    </ligand>
</feature>
<comment type="subunit">
    <text evidence="2 10">Homodimer.</text>
</comment>
<dbReference type="Gene3D" id="3.90.950.10">
    <property type="match status" value="1"/>
</dbReference>
<keyword evidence="6 10" id="KW-0460">Magnesium</keyword>
<dbReference type="AlphaFoldDB" id="A0A154BSF2"/>
<feature type="active site" description="Proton acceptor" evidence="10">
    <location>
        <position position="70"/>
    </location>
</feature>
<dbReference type="NCBIfam" id="TIGR00042">
    <property type="entry name" value="RdgB/HAM1 family non-canonical purine NTP pyrophosphatase"/>
    <property type="match status" value="1"/>
</dbReference>
<dbReference type="GO" id="GO:0000166">
    <property type="term" value="F:nucleotide binding"/>
    <property type="evidence" value="ECO:0007669"/>
    <property type="project" value="UniProtKB-KW"/>
</dbReference>
<dbReference type="PANTHER" id="PTHR11067:SF9">
    <property type="entry name" value="INOSINE TRIPHOSPHATE PYROPHOSPHATASE"/>
    <property type="match status" value="1"/>
</dbReference>
<evidence type="ECO:0000256" key="5">
    <source>
        <dbReference type="ARBA" id="ARBA00022801"/>
    </source>
</evidence>
<dbReference type="OrthoDB" id="9807456at2"/>
<dbReference type="Proteomes" id="UP000076268">
    <property type="component" value="Unassembled WGS sequence"/>
</dbReference>
<evidence type="ECO:0000256" key="10">
    <source>
        <dbReference type="HAMAP-Rule" id="MF_01405"/>
    </source>
</evidence>
<evidence type="ECO:0000256" key="1">
    <source>
        <dbReference type="ARBA" id="ARBA00008023"/>
    </source>
</evidence>
<dbReference type="FunFam" id="3.90.950.10:FF:000001">
    <property type="entry name" value="dITP/XTP pyrophosphatase"/>
    <property type="match status" value="1"/>
</dbReference>
<organism evidence="12 13">
    <name type="scientific">Anaerosporomusa subterranea</name>
    <dbReference type="NCBI Taxonomy" id="1794912"/>
    <lineage>
        <taxon>Bacteria</taxon>
        <taxon>Bacillati</taxon>
        <taxon>Bacillota</taxon>
        <taxon>Negativicutes</taxon>
        <taxon>Acetonemataceae</taxon>
        <taxon>Anaerosporomusa</taxon>
    </lineage>
</organism>
<keyword evidence="13" id="KW-1185">Reference proteome</keyword>
<dbReference type="SUPFAM" id="SSF52972">
    <property type="entry name" value="ITPase-like"/>
    <property type="match status" value="1"/>
</dbReference>
<evidence type="ECO:0000256" key="9">
    <source>
        <dbReference type="ARBA" id="ARBA00052017"/>
    </source>
</evidence>
<dbReference type="InterPro" id="IPR002637">
    <property type="entry name" value="RdgB/HAM1"/>
</dbReference>
<protein>
    <recommendedName>
        <fullName evidence="10">dITP/XTP pyrophosphatase</fullName>
        <ecNumber evidence="10">3.6.1.66</ecNumber>
    </recommendedName>
    <alternativeName>
        <fullName evidence="10">Non-canonical purine NTP pyrophosphatase</fullName>
    </alternativeName>
    <alternativeName>
        <fullName evidence="10">Non-standard purine NTP pyrophosphatase</fullName>
    </alternativeName>
    <alternativeName>
        <fullName evidence="10">Nucleoside-triphosphate diphosphatase</fullName>
    </alternativeName>
    <alternativeName>
        <fullName evidence="10">Nucleoside-triphosphate pyrophosphatase</fullName>
        <shortName evidence="10">NTPase</shortName>
    </alternativeName>
</protein>
<dbReference type="GO" id="GO:0035870">
    <property type="term" value="F:dITP diphosphatase activity"/>
    <property type="evidence" value="ECO:0007669"/>
    <property type="project" value="UniProtKB-UniRule"/>
</dbReference>
<evidence type="ECO:0000256" key="7">
    <source>
        <dbReference type="ARBA" id="ARBA00023080"/>
    </source>
</evidence>
<dbReference type="GO" id="GO:0036222">
    <property type="term" value="F:XTP diphosphatase activity"/>
    <property type="evidence" value="ECO:0007669"/>
    <property type="project" value="UniProtKB-UniRule"/>
</dbReference>
<evidence type="ECO:0000313" key="13">
    <source>
        <dbReference type="Proteomes" id="UP000076268"/>
    </source>
</evidence>
<dbReference type="GO" id="GO:0046872">
    <property type="term" value="F:metal ion binding"/>
    <property type="evidence" value="ECO:0007669"/>
    <property type="project" value="UniProtKB-KW"/>
</dbReference>
<dbReference type="EC" id="3.6.1.66" evidence="10"/>
<feature type="binding site" evidence="10">
    <location>
        <position position="176"/>
    </location>
    <ligand>
        <name>substrate</name>
    </ligand>
</feature>
<proteinExistence type="inferred from homology"/>
<feature type="binding site" evidence="10">
    <location>
        <position position="71"/>
    </location>
    <ligand>
        <name>substrate</name>
    </ligand>
</feature>
<dbReference type="GO" id="GO:0009146">
    <property type="term" value="P:purine nucleoside triphosphate catabolic process"/>
    <property type="evidence" value="ECO:0007669"/>
    <property type="project" value="UniProtKB-UniRule"/>
</dbReference>
<dbReference type="HAMAP" id="MF_01405">
    <property type="entry name" value="Non_canon_purine_NTPase"/>
    <property type="match status" value="1"/>
</dbReference>
<comment type="function">
    <text evidence="10">Pyrophosphatase that catalyzes the hydrolysis of nucleoside triphosphates to their monophosphate derivatives, with a high preference for the non-canonical purine nucleotides XTP (xanthosine triphosphate), dITP (deoxyinosine triphosphate) and ITP. Seems to function as a house-cleaning enzyme that removes non-canonical purine nucleotides from the nucleotide pool, thus preventing their incorporation into DNA/RNA and avoiding chromosomal lesions.</text>
</comment>
<feature type="binding site" evidence="10">
    <location>
        <begin position="8"/>
        <end position="13"/>
    </location>
    <ligand>
        <name>substrate</name>
    </ligand>
</feature>